<dbReference type="SUPFAM" id="SSF56436">
    <property type="entry name" value="C-type lectin-like"/>
    <property type="match status" value="1"/>
</dbReference>
<keyword evidence="5" id="KW-1185">Reference proteome</keyword>
<keyword evidence="2" id="KW-0732">Signal</keyword>
<dbReference type="CDD" id="cd00037">
    <property type="entry name" value="CLECT"/>
    <property type="match status" value="1"/>
</dbReference>
<feature type="chain" id="PRO_5043842877" description="C-type lectin domain-containing protein" evidence="2">
    <location>
        <begin position="22"/>
        <end position="169"/>
    </location>
</feature>
<accession>A0AAV5T7R6</accession>
<evidence type="ECO:0000259" key="3">
    <source>
        <dbReference type="PROSITE" id="PS50041"/>
    </source>
</evidence>
<dbReference type="PROSITE" id="PS50041">
    <property type="entry name" value="C_TYPE_LECTIN_2"/>
    <property type="match status" value="1"/>
</dbReference>
<evidence type="ECO:0000256" key="2">
    <source>
        <dbReference type="SAM" id="SignalP"/>
    </source>
</evidence>
<feature type="signal peptide" evidence="2">
    <location>
        <begin position="1"/>
        <end position="21"/>
    </location>
</feature>
<organism evidence="4 5">
    <name type="scientific">Pristionchus entomophagus</name>
    <dbReference type="NCBI Taxonomy" id="358040"/>
    <lineage>
        <taxon>Eukaryota</taxon>
        <taxon>Metazoa</taxon>
        <taxon>Ecdysozoa</taxon>
        <taxon>Nematoda</taxon>
        <taxon>Chromadorea</taxon>
        <taxon>Rhabditida</taxon>
        <taxon>Rhabditina</taxon>
        <taxon>Diplogasteromorpha</taxon>
        <taxon>Diplogasteroidea</taxon>
        <taxon>Neodiplogasteridae</taxon>
        <taxon>Pristionchus</taxon>
    </lineage>
</organism>
<evidence type="ECO:0000256" key="1">
    <source>
        <dbReference type="ARBA" id="ARBA00023157"/>
    </source>
</evidence>
<dbReference type="SMART" id="SM00034">
    <property type="entry name" value="CLECT"/>
    <property type="match status" value="1"/>
</dbReference>
<dbReference type="EMBL" id="BTSX01000003">
    <property type="protein sequence ID" value="GMS87726.1"/>
    <property type="molecule type" value="Genomic_DNA"/>
</dbReference>
<proteinExistence type="predicted"/>
<dbReference type="InterPro" id="IPR016187">
    <property type="entry name" value="CTDL_fold"/>
</dbReference>
<reference evidence="4" key="1">
    <citation type="submission" date="2023-10" db="EMBL/GenBank/DDBJ databases">
        <title>Genome assembly of Pristionchus species.</title>
        <authorList>
            <person name="Yoshida K."/>
            <person name="Sommer R.J."/>
        </authorList>
    </citation>
    <scope>NUCLEOTIDE SEQUENCE</scope>
    <source>
        <strain evidence="4">RS0144</strain>
    </source>
</reference>
<comment type="caution">
    <text evidence="4">The sequence shown here is derived from an EMBL/GenBank/DDBJ whole genome shotgun (WGS) entry which is preliminary data.</text>
</comment>
<dbReference type="PANTHER" id="PTHR22991">
    <property type="entry name" value="PROTEIN CBG13490"/>
    <property type="match status" value="1"/>
</dbReference>
<protein>
    <recommendedName>
        <fullName evidence="3">C-type lectin domain-containing protein</fullName>
    </recommendedName>
</protein>
<sequence length="169" mass="18375">IHFAMRFLIAFTSALLYLCGAAPSQPGTATVCGDFSAYTNPNNGQTTCYLIQTGWKSWSEAETDCIQRGAHLASIHDDNFNSFLRNAARDAGIYDSFHIGLSDVNPGTSGFAWSDGSVLNYSNFGPGIPNINYGHCLYLQIQKLPGLSSGMWFSEQCDGYSLPYGCTKN</sequence>
<name>A0AAV5T7R6_9BILA</name>
<dbReference type="InterPro" id="IPR016186">
    <property type="entry name" value="C-type_lectin-like/link_sf"/>
</dbReference>
<dbReference type="PANTHER" id="PTHR22991:SF40">
    <property type="entry name" value="PROTEIN CBG13490"/>
    <property type="match status" value="1"/>
</dbReference>
<dbReference type="Gene3D" id="3.10.100.10">
    <property type="entry name" value="Mannose-Binding Protein A, subunit A"/>
    <property type="match status" value="1"/>
</dbReference>
<feature type="non-terminal residue" evidence="4">
    <location>
        <position position="1"/>
    </location>
</feature>
<dbReference type="Pfam" id="PF00059">
    <property type="entry name" value="Lectin_C"/>
    <property type="match status" value="1"/>
</dbReference>
<dbReference type="Proteomes" id="UP001432027">
    <property type="component" value="Unassembled WGS sequence"/>
</dbReference>
<dbReference type="InterPro" id="IPR050976">
    <property type="entry name" value="Snaclec"/>
</dbReference>
<gene>
    <name evidence="4" type="ORF">PENTCL1PPCAC_9901</name>
</gene>
<dbReference type="InterPro" id="IPR001304">
    <property type="entry name" value="C-type_lectin-like"/>
</dbReference>
<evidence type="ECO:0000313" key="5">
    <source>
        <dbReference type="Proteomes" id="UP001432027"/>
    </source>
</evidence>
<keyword evidence="1" id="KW-1015">Disulfide bond</keyword>
<feature type="domain" description="C-type lectin" evidence="3">
    <location>
        <begin position="44"/>
        <end position="158"/>
    </location>
</feature>
<evidence type="ECO:0000313" key="4">
    <source>
        <dbReference type="EMBL" id="GMS87726.1"/>
    </source>
</evidence>
<dbReference type="AlphaFoldDB" id="A0AAV5T7R6"/>